<accession>A0AA94ECM8</accession>
<dbReference type="InterPro" id="IPR007627">
    <property type="entry name" value="RNA_pol_sigma70_r2"/>
</dbReference>
<evidence type="ECO:0000256" key="4">
    <source>
        <dbReference type="ARBA" id="ARBA00023163"/>
    </source>
</evidence>
<keyword evidence="4" id="KW-0804">Transcription</keyword>
<dbReference type="SUPFAM" id="SSF88946">
    <property type="entry name" value="Sigma2 domain of RNA polymerase sigma factors"/>
    <property type="match status" value="1"/>
</dbReference>
<dbReference type="GO" id="GO:0016987">
    <property type="term" value="F:sigma factor activity"/>
    <property type="evidence" value="ECO:0007669"/>
    <property type="project" value="UniProtKB-KW"/>
</dbReference>
<dbReference type="GO" id="GO:0003677">
    <property type="term" value="F:DNA binding"/>
    <property type="evidence" value="ECO:0007669"/>
    <property type="project" value="InterPro"/>
</dbReference>
<dbReference type="Gene3D" id="1.10.1740.10">
    <property type="match status" value="1"/>
</dbReference>
<dbReference type="GO" id="GO:0006352">
    <property type="term" value="P:DNA-templated transcription initiation"/>
    <property type="evidence" value="ECO:0007669"/>
    <property type="project" value="InterPro"/>
</dbReference>
<dbReference type="InterPro" id="IPR013325">
    <property type="entry name" value="RNA_pol_sigma_r2"/>
</dbReference>
<evidence type="ECO:0000259" key="6">
    <source>
        <dbReference type="Pfam" id="PF08281"/>
    </source>
</evidence>
<evidence type="ECO:0000256" key="2">
    <source>
        <dbReference type="ARBA" id="ARBA00023015"/>
    </source>
</evidence>
<feature type="domain" description="RNA polymerase sigma factor 70 region 4 type 2" evidence="6">
    <location>
        <begin position="115"/>
        <end position="165"/>
    </location>
</feature>
<dbReference type="Pfam" id="PF08281">
    <property type="entry name" value="Sigma70_r4_2"/>
    <property type="match status" value="1"/>
</dbReference>
<dbReference type="InterPro" id="IPR013249">
    <property type="entry name" value="RNA_pol_sigma70_r4_t2"/>
</dbReference>
<proteinExistence type="inferred from homology"/>
<name>A0AA94ECM8_9GAMM</name>
<dbReference type="RefSeq" id="WP_126820519.1">
    <property type="nucleotide sequence ID" value="NZ_PIPS01000006.1"/>
</dbReference>
<dbReference type="InterPro" id="IPR036388">
    <property type="entry name" value="WH-like_DNA-bd_sf"/>
</dbReference>
<keyword evidence="8" id="KW-1185">Reference proteome</keyword>
<keyword evidence="2" id="KW-0805">Transcription regulation</keyword>
<dbReference type="CDD" id="cd06171">
    <property type="entry name" value="Sigma70_r4"/>
    <property type="match status" value="1"/>
</dbReference>
<dbReference type="NCBIfam" id="TIGR02937">
    <property type="entry name" value="sigma70-ECF"/>
    <property type="match status" value="1"/>
</dbReference>
<dbReference type="PANTHER" id="PTHR43133:SF46">
    <property type="entry name" value="RNA POLYMERASE SIGMA-70 FACTOR ECF SUBFAMILY"/>
    <property type="match status" value="1"/>
</dbReference>
<organism evidence="7 8">
    <name type="scientific">Idiomarina aquatica</name>
    <dbReference type="NCBI Taxonomy" id="1327752"/>
    <lineage>
        <taxon>Bacteria</taxon>
        <taxon>Pseudomonadati</taxon>
        <taxon>Pseudomonadota</taxon>
        <taxon>Gammaproteobacteria</taxon>
        <taxon>Alteromonadales</taxon>
        <taxon>Idiomarinaceae</taxon>
        <taxon>Idiomarina</taxon>
    </lineage>
</organism>
<protein>
    <submittedName>
        <fullName evidence="7">RNA polymerase subunit sigma-70</fullName>
    </submittedName>
</protein>
<evidence type="ECO:0000256" key="1">
    <source>
        <dbReference type="ARBA" id="ARBA00010641"/>
    </source>
</evidence>
<evidence type="ECO:0000313" key="8">
    <source>
        <dbReference type="Proteomes" id="UP000286680"/>
    </source>
</evidence>
<comment type="caution">
    <text evidence="7">The sequence shown here is derived from an EMBL/GenBank/DDBJ whole genome shotgun (WGS) entry which is preliminary data.</text>
</comment>
<dbReference type="InterPro" id="IPR013324">
    <property type="entry name" value="RNA_pol_sigma_r3/r4-like"/>
</dbReference>
<comment type="similarity">
    <text evidence="1">Belongs to the sigma-70 factor family. ECF subfamily.</text>
</comment>
<keyword evidence="3" id="KW-0731">Sigma factor</keyword>
<dbReference type="Pfam" id="PF04542">
    <property type="entry name" value="Sigma70_r2"/>
    <property type="match status" value="1"/>
</dbReference>
<dbReference type="AlphaFoldDB" id="A0AA94ECM8"/>
<evidence type="ECO:0000256" key="3">
    <source>
        <dbReference type="ARBA" id="ARBA00023082"/>
    </source>
</evidence>
<dbReference type="Proteomes" id="UP000286680">
    <property type="component" value="Unassembled WGS sequence"/>
</dbReference>
<dbReference type="SUPFAM" id="SSF88659">
    <property type="entry name" value="Sigma3 and sigma4 domains of RNA polymerase sigma factors"/>
    <property type="match status" value="1"/>
</dbReference>
<dbReference type="Gene3D" id="1.10.10.10">
    <property type="entry name" value="Winged helix-like DNA-binding domain superfamily/Winged helix DNA-binding domain"/>
    <property type="match status" value="1"/>
</dbReference>
<dbReference type="PANTHER" id="PTHR43133">
    <property type="entry name" value="RNA POLYMERASE ECF-TYPE SIGMA FACTO"/>
    <property type="match status" value="1"/>
</dbReference>
<reference evidence="8" key="1">
    <citation type="journal article" date="2018" name="Front. Microbiol.">
        <title>Genome-Based Analysis Reveals the Taxonomy and Diversity of the Family Idiomarinaceae.</title>
        <authorList>
            <person name="Liu Y."/>
            <person name="Lai Q."/>
            <person name="Shao Z."/>
        </authorList>
    </citation>
    <scope>NUCLEOTIDE SEQUENCE [LARGE SCALE GENOMIC DNA]</scope>
    <source>
        <strain evidence="8">SN-14</strain>
    </source>
</reference>
<feature type="domain" description="RNA polymerase sigma-70 region 2" evidence="5">
    <location>
        <begin position="21"/>
        <end position="88"/>
    </location>
</feature>
<dbReference type="InterPro" id="IPR014284">
    <property type="entry name" value="RNA_pol_sigma-70_dom"/>
</dbReference>
<dbReference type="EMBL" id="PIPS01000006">
    <property type="protein sequence ID" value="RUO39715.1"/>
    <property type="molecule type" value="Genomic_DNA"/>
</dbReference>
<evidence type="ECO:0000313" key="7">
    <source>
        <dbReference type="EMBL" id="RUO39715.1"/>
    </source>
</evidence>
<gene>
    <name evidence="7" type="ORF">CWE23_13620</name>
</gene>
<sequence length="171" mass="19797">MSETTDIALAAKGDKAAFKRLYDRHIRNVYGQVLRLTADASLTDDLVQEIFVQVWRSLPKFDQRSKFSTWLYSLANNVAITELRKQTRWFKRNQRAAEQEDPHRCADLEDGIDLGALDQLVIKLPEQTRQVFVLHALNNYSHQQIADLLGIAEGTSKSQFHRARNLMQEWL</sequence>
<dbReference type="InterPro" id="IPR039425">
    <property type="entry name" value="RNA_pol_sigma-70-like"/>
</dbReference>
<evidence type="ECO:0000259" key="5">
    <source>
        <dbReference type="Pfam" id="PF04542"/>
    </source>
</evidence>